<reference evidence="1 2" key="1">
    <citation type="submission" date="2015-01" db="EMBL/GenBank/DDBJ databases">
        <title>Evolution of Trichinella species and genotypes.</title>
        <authorList>
            <person name="Korhonen P.K."/>
            <person name="Edoardo P."/>
            <person name="Giuseppe L.R."/>
            <person name="Gasser R.B."/>
        </authorList>
    </citation>
    <scope>NUCLEOTIDE SEQUENCE [LARGE SCALE GENOMIC DNA]</scope>
    <source>
        <strain evidence="1">ISS13</strain>
    </source>
</reference>
<dbReference type="Proteomes" id="UP000054632">
    <property type="component" value="Unassembled WGS sequence"/>
</dbReference>
<name>A0A0V1AMP0_TRIPS</name>
<gene>
    <name evidence="1" type="ORF">T4A_7196</name>
</gene>
<proteinExistence type="predicted"/>
<comment type="caution">
    <text evidence="1">The sequence shown here is derived from an EMBL/GenBank/DDBJ whole genome shotgun (WGS) entry which is preliminary data.</text>
</comment>
<protein>
    <submittedName>
        <fullName evidence="1">Uncharacterized protein</fullName>
    </submittedName>
</protein>
<organism evidence="1 2">
    <name type="scientific">Trichinella pseudospiralis</name>
    <name type="common">Parasitic roundworm</name>
    <dbReference type="NCBI Taxonomy" id="6337"/>
    <lineage>
        <taxon>Eukaryota</taxon>
        <taxon>Metazoa</taxon>
        <taxon>Ecdysozoa</taxon>
        <taxon>Nematoda</taxon>
        <taxon>Enoplea</taxon>
        <taxon>Dorylaimia</taxon>
        <taxon>Trichinellida</taxon>
        <taxon>Trichinellidae</taxon>
        <taxon>Trichinella</taxon>
    </lineage>
</organism>
<accession>A0A0V1AMP0</accession>
<evidence type="ECO:0000313" key="1">
    <source>
        <dbReference type="EMBL" id="KRY25834.1"/>
    </source>
</evidence>
<dbReference type="EMBL" id="JYDR01005879">
    <property type="protein sequence ID" value="KRY25834.1"/>
    <property type="molecule type" value="Genomic_DNA"/>
</dbReference>
<sequence length="38" mass="4474">MFEKKLIDTKIIYQPAVECEQADVLATPVNKVLFFMYH</sequence>
<dbReference type="AlphaFoldDB" id="A0A0V1AMP0"/>
<evidence type="ECO:0000313" key="2">
    <source>
        <dbReference type="Proteomes" id="UP000054632"/>
    </source>
</evidence>